<dbReference type="AlphaFoldDB" id="A0AA86UCU4"/>
<name>A0AA86UCU4_9EUKA</name>
<gene>
    <name evidence="1" type="ORF">HINF_LOCUS40605</name>
    <name evidence="4" type="ORF">HINF_LOCUS51181</name>
    <name evidence="2" type="ORF">HINF_LOCUS54249</name>
    <name evidence="3" type="ORF">HINF_LOCUS8863</name>
</gene>
<comment type="caution">
    <text evidence="1">The sequence shown here is derived from an EMBL/GenBank/DDBJ whole genome shotgun (WGS) entry which is preliminary data.</text>
</comment>
<keyword evidence="5" id="KW-1185">Reference proteome</keyword>
<dbReference type="EMBL" id="CATOUU010001008">
    <property type="protein sequence ID" value="CAI9966604.1"/>
    <property type="molecule type" value="Genomic_DNA"/>
</dbReference>
<proteinExistence type="predicted"/>
<reference evidence="3 5" key="2">
    <citation type="submission" date="2024-07" db="EMBL/GenBank/DDBJ databases">
        <authorList>
            <person name="Akdeniz Z."/>
        </authorList>
    </citation>
    <scope>NUCLEOTIDE SEQUENCE [LARGE SCALE GENOMIC DNA]</scope>
</reference>
<reference evidence="1" key="1">
    <citation type="submission" date="2023-06" db="EMBL/GenBank/DDBJ databases">
        <authorList>
            <person name="Kurt Z."/>
        </authorList>
    </citation>
    <scope>NUCLEOTIDE SEQUENCE</scope>
</reference>
<dbReference type="EMBL" id="CATOUU010000834">
    <property type="protein sequence ID" value="CAI9952960.1"/>
    <property type="molecule type" value="Genomic_DNA"/>
</dbReference>
<evidence type="ECO:0000313" key="1">
    <source>
        <dbReference type="EMBL" id="CAI9952960.1"/>
    </source>
</evidence>
<accession>A0AA86UCU4</accession>
<sequence>MKRQVLKFHIPVALNQIWESKKILSNNNSIDFFKQLEVQTLHNEQMQKQNFNHVIQLVKANTKKMQKLQGDITYLQDCCQITFQNINILQLNANGILKVLK</sequence>
<evidence type="ECO:0000313" key="5">
    <source>
        <dbReference type="Proteomes" id="UP001642409"/>
    </source>
</evidence>
<evidence type="ECO:0000313" key="4">
    <source>
        <dbReference type="EMBL" id="CAL6064081.1"/>
    </source>
</evidence>
<dbReference type="Proteomes" id="UP001642409">
    <property type="component" value="Unassembled WGS sequence"/>
</dbReference>
<protein>
    <submittedName>
        <fullName evidence="3">Hypothetical_protein</fullName>
    </submittedName>
</protein>
<dbReference type="EMBL" id="CAXDID020000018">
    <property type="protein sequence ID" value="CAL5985402.1"/>
    <property type="molecule type" value="Genomic_DNA"/>
</dbReference>
<evidence type="ECO:0000313" key="2">
    <source>
        <dbReference type="EMBL" id="CAI9966604.1"/>
    </source>
</evidence>
<evidence type="ECO:0000313" key="3">
    <source>
        <dbReference type="EMBL" id="CAL5985402.1"/>
    </source>
</evidence>
<dbReference type="EMBL" id="CAXDID020000249">
    <property type="protein sequence ID" value="CAL6064081.1"/>
    <property type="molecule type" value="Genomic_DNA"/>
</dbReference>
<organism evidence="1">
    <name type="scientific">Hexamita inflata</name>
    <dbReference type="NCBI Taxonomy" id="28002"/>
    <lineage>
        <taxon>Eukaryota</taxon>
        <taxon>Metamonada</taxon>
        <taxon>Diplomonadida</taxon>
        <taxon>Hexamitidae</taxon>
        <taxon>Hexamitinae</taxon>
        <taxon>Hexamita</taxon>
    </lineage>
</organism>